<dbReference type="InterPro" id="IPR000073">
    <property type="entry name" value="AB_hydrolase_1"/>
</dbReference>
<reference evidence="2" key="1">
    <citation type="submission" date="2020-05" db="EMBL/GenBank/DDBJ databases">
        <authorList>
            <person name="Chiriac C."/>
            <person name="Salcher M."/>
            <person name="Ghai R."/>
            <person name="Kavagutti S V."/>
        </authorList>
    </citation>
    <scope>NUCLEOTIDE SEQUENCE</scope>
</reference>
<dbReference type="PANTHER" id="PTHR43798:SF24">
    <property type="entry name" value="CIS-3-ALKYL-4-ALKYLOXETAN-2-ONE DECARBOXYLASE"/>
    <property type="match status" value="1"/>
</dbReference>
<sequence>MEIFRTPDEQFADLPGYPYEPNYVDVSVAGADYRLHHLDEGTGPTVLCFHGQPAWSYLYRGVVDKLVSTGHRVVCPDLVGMGRSDKPLDKDWYSYKTHSESLAAHLAAIDGLENVTAVVHDWGGLLGLKWIADHMDQVGRIVVMNTSLSIAKGSEAFMQWRNFVASTPDLPIGMILQAATVNELSPEVIAAYDAPFPSVESKAAPQTFPLLVPIEATDPGAAEMAAAREKLREFTGPSLVAFSDSDPMFPYPKSAEYFTETLPTAGDPVCITGAHHFLQEDQPGQIVDAMLEKFGSPIGS</sequence>
<dbReference type="EMBL" id="CAFBLU010000035">
    <property type="protein sequence ID" value="CAB4881241.1"/>
    <property type="molecule type" value="Genomic_DNA"/>
</dbReference>
<proteinExistence type="predicted"/>
<dbReference type="InterPro" id="IPR000639">
    <property type="entry name" value="Epox_hydrolase-like"/>
</dbReference>
<dbReference type="GO" id="GO:0016020">
    <property type="term" value="C:membrane"/>
    <property type="evidence" value="ECO:0007669"/>
    <property type="project" value="TreeGrafter"/>
</dbReference>
<dbReference type="AlphaFoldDB" id="A0A6J7EGC0"/>
<dbReference type="GO" id="GO:0003824">
    <property type="term" value="F:catalytic activity"/>
    <property type="evidence" value="ECO:0007669"/>
    <property type="project" value="InterPro"/>
</dbReference>
<gene>
    <name evidence="2" type="ORF">UFOPK3444_01449</name>
</gene>
<protein>
    <submittedName>
        <fullName evidence="2">Unannotated protein</fullName>
    </submittedName>
</protein>
<dbReference type="InterPro" id="IPR029058">
    <property type="entry name" value="AB_hydrolase_fold"/>
</dbReference>
<accession>A0A6J7EGC0</accession>
<organism evidence="2">
    <name type="scientific">freshwater metagenome</name>
    <dbReference type="NCBI Taxonomy" id="449393"/>
    <lineage>
        <taxon>unclassified sequences</taxon>
        <taxon>metagenomes</taxon>
        <taxon>ecological metagenomes</taxon>
    </lineage>
</organism>
<dbReference type="InterPro" id="IPR050266">
    <property type="entry name" value="AB_hydrolase_sf"/>
</dbReference>
<dbReference type="SUPFAM" id="SSF53474">
    <property type="entry name" value="alpha/beta-Hydrolases"/>
    <property type="match status" value="1"/>
</dbReference>
<dbReference type="PRINTS" id="PR00412">
    <property type="entry name" value="EPOXHYDRLASE"/>
</dbReference>
<name>A0A6J7EGC0_9ZZZZ</name>
<dbReference type="Gene3D" id="3.40.50.1820">
    <property type="entry name" value="alpha/beta hydrolase"/>
    <property type="match status" value="1"/>
</dbReference>
<dbReference type="NCBIfam" id="NF002043">
    <property type="entry name" value="PRK00870.1"/>
    <property type="match status" value="1"/>
</dbReference>
<evidence type="ECO:0000313" key="2">
    <source>
        <dbReference type="EMBL" id="CAB4881241.1"/>
    </source>
</evidence>
<dbReference type="Pfam" id="PF00561">
    <property type="entry name" value="Abhydrolase_1"/>
    <property type="match status" value="1"/>
</dbReference>
<evidence type="ECO:0000259" key="1">
    <source>
        <dbReference type="Pfam" id="PF00561"/>
    </source>
</evidence>
<dbReference type="PRINTS" id="PR00111">
    <property type="entry name" value="ABHYDROLASE"/>
</dbReference>
<dbReference type="PANTHER" id="PTHR43798">
    <property type="entry name" value="MONOACYLGLYCEROL LIPASE"/>
    <property type="match status" value="1"/>
</dbReference>
<feature type="domain" description="AB hydrolase-1" evidence="1">
    <location>
        <begin position="44"/>
        <end position="282"/>
    </location>
</feature>